<dbReference type="AlphaFoldDB" id="A0A1B8SWR6"/>
<accession>A0A1B8SWR6</accession>
<evidence type="ECO:0000313" key="1">
    <source>
        <dbReference type="EMBL" id="SUC31818.1"/>
    </source>
</evidence>
<proteinExistence type="predicted"/>
<reference evidence="1 2" key="1">
    <citation type="submission" date="2018-06" db="EMBL/GenBank/DDBJ databases">
        <authorList>
            <consortium name="Pathogen Informatics"/>
            <person name="Doyle S."/>
        </authorList>
    </citation>
    <scope>NUCLEOTIDE SEQUENCE [LARGE SCALE GENOMIC DNA]</scope>
    <source>
        <strain evidence="1 2">NCTC11801</strain>
    </source>
</reference>
<dbReference type="EMBL" id="UGTZ01000001">
    <property type="protein sequence ID" value="SUC31818.1"/>
    <property type="molecule type" value="Genomic_DNA"/>
</dbReference>
<dbReference type="Proteomes" id="UP000254208">
    <property type="component" value="Unassembled WGS sequence"/>
</dbReference>
<sequence>MYLSRHPLDTQVLNFGWPLSYSVSNAPSARSLGVSVEGNSIVFNSFNSPNFESEFELEFVEPPS</sequence>
<organism evidence="1 2">
    <name type="scientific">Providencia rettgeri</name>
    <dbReference type="NCBI Taxonomy" id="587"/>
    <lineage>
        <taxon>Bacteria</taxon>
        <taxon>Pseudomonadati</taxon>
        <taxon>Pseudomonadota</taxon>
        <taxon>Gammaproteobacteria</taxon>
        <taxon>Enterobacterales</taxon>
        <taxon>Morganellaceae</taxon>
        <taxon>Providencia</taxon>
    </lineage>
</organism>
<gene>
    <name evidence="1" type="ORF">NCTC11801_02781</name>
</gene>
<protein>
    <submittedName>
        <fullName evidence="1">Uncharacterized protein</fullName>
    </submittedName>
</protein>
<evidence type="ECO:0000313" key="2">
    <source>
        <dbReference type="Proteomes" id="UP000254208"/>
    </source>
</evidence>
<name>A0A1B8SWR6_PRORE</name>